<name>A0A6C0EKQ6_9ZZZZ</name>
<evidence type="ECO:0000256" key="1">
    <source>
        <dbReference type="SAM" id="Phobius"/>
    </source>
</evidence>
<keyword evidence="1" id="KW-0812">Transmembrane</keyword>
<feature type="transmembrane region" description="Helical" evidence="1">
    <location>
        <begin position="37"/>
        <end position="58"/>
    </location>
</feature>
<organism evidence="2">
    <name type="scientific">viral metagenome</name>
    <dbReference type="NCBI Taxonomy" id="1070528"/>
    <lineage>
        <taxon>unclassified sequences</taxon>
        <taxon>metagenomes</taxon>
        <taxon>organismal metagenomes</taxon>
    </lineage>
</organism>
<accession>A0A6C0EKQ6</accession>
<proteinExistence type="predicted"/>
<evidence type="ECO:0000313" key="2">
    <source>
        <dbReference type="EMBL" id="QHT29746.1"/>
    </source>
</evidence>
<reference evidence="2" key="1">
    <citation type="journal article" date="2020" name="Nature">
        <title>Giant virus diversity and host interactions through global metagenomics.</title>
        <authorList>
            <person name="Schulz F."/>
            <person name="Roux S."/>
            <person name="Paez-Espino D."/>
            <person name="Jungbluth S."/>
            <person name="Walsh D.A."/>
            <person name="Denef V.J."/>
            <person name="McMahon K.D."/>
            <person name="Konstantinidis K.T."/>
            <person name="Eloe-Fadrosh E.A."/>
            <person name="Kyrpides N.C."/>
            <person name="Woyke T."/>
        </authorList>
    </citation>
    <scope>NUCLEOTIDE SEQUENCE</scope>
    <source>
        <strain evidence="2">GVMAG-M-3300009068-24</strain>
    </source>
</reference>
<sequence>MKRFSAAAAKRQPRMGAAARMKTTLRDKINAMNYDQWVIASATTGSVLGSWVGAYFGYRDHKRDAYTECVVSCMASGWLGALSGFMVGFACPVAIPLAIPILIGTTIARQLEPAEPAETRQTEYDLRKRFPS</sequence>
<keyword evidence="1" id="KW-1133">Transmembrane helix</keyword>
<dbReference type="EMBL" id="MN738881">
    <property type="protein sequence ID" value="QHT29746.1"/>
    <property type="molecule type" value="Genomic_DNA"/>
</dbReference>
<protein>
    <submittedName>
        <fullName evidence="2">Uncharacterized protein</fullName>
    </submittedName>
</protein>
<feature type="transmembrane region" description="Helical" evidence="1">
    <location>
        <begin position="78"/>
        <end position="103"/>
    </location>
</feature>
<dbReference type="AlphaFoldDB" id="A0A6C0EKQ6"/>
<keyword evidence="1" id="KW-0472">Membrane</keyword>